<proteinExistence type="predicted"/>
<dbReference type="Proteomes" id="UP000074914">
    <property type="component" value="Chromosome"/>
</dbReference>
<sequence>MVGGRCVSVLGVGRMGKPIKMLKQAICSCALFHAACRWNRIFAPRSGNG</sequence>
<evidence type="ECO:0000313" key="2">
    <source>
        <dbReference type="Proteomes" id="UP000074914"/>
    </source>
</evidence>
<organism evidence="1 2">
    <name type="scientific">Collimonas pratensis</name>
    <dbReference type="NCBI Taxonomy" id="279113"/>
    <lineage>
        <taxon>Bacteria</taxon>
        <taxon>Pseudomonadati</taxon>
        <taxon>Pseudomonadota</taxon>
        <taxon>Betaproteobacteria</taxon>
        <taxon>Burkholderiales</taxon>
        <taxon>Oxalobacteraceae</taxon>
        <taxon>Collimonas</taxon>
    </lineage>
</organism>
<keyword evidence="2" id="KW-1185">Reference proteome</keyword>
<accession>A0ABM5Z5Z3</accession>
<gene>
    <name evidence="1" type="ORF">CPter291_2306</name>
</gene>
<evidence type="ECO:0000313" key="1">
    <source>
        <dbReference type="EMBL" id="AMP14566.1"/>
    </source>
</evidence>
<dbReference type="EMBL" id="CP013236">
    <property type="protein sequence ID" value="AMP14566.1"/>
    <property type="molecule type" value="Genomic_DNA"/>
</dbReference>
<protein>
    <submittedName>
        <fullName evidence="1">Uncharacterized protein</fullName>
    </submittedName>
</protein>
<name>A0ABM5Z5Z3_9BURK</name>
<reference evidence="1 2" key="1">
    <citation type="submission" date="2015-11" db="EMBL/GenBank/DDBJ databases">
        <title>Exploring the genomic traits of fungus-feeding bacterial genus Collimonas.</title>
        <authorList>
            <person name="Song C."/>
            <person name="Schmidt R."/>
            <person name="de Jager V."/>
            <person name="Krzyzanowska D."/>
            <person name="Jongedijk E."/>
            <person name="Cankar K."/>
            <person name="Beekwilder J."/>
            <person name="van Veen A."/>
            <person name="de Boer W."/>
            <person name="van Veen J.A."/>
            <person name="Garbeva P."/>
        </authorList>
    </citation>
    <scope>NUCLEOTIDE SEQUENCE [LARGE SCALE GENOMIC DNA]</scope>
    <source>
        <strain evidence="1 2">Ter291</strain>
    </source>
</reference>